<accession>A0ABW1RG91</accession>
<dbReference type="EMBL" id="JBHSSL010000095">
    <property type="protein sequence ID" value="MFC6171141.1"/>
    <property type="molecule type" value="Genomic_DNA"/>
</dbReference>
<evidence type="ECO:0000256" key="1">
    <source>
        <dbReference type="SAM" id="SignalP"/>
    </source>
</evidence>
<dbReference type="PROSITE" id="PS51257">
    <property type="entry name" value="PROKAR_LIPOPROTEIN"/>
    <property type="match status" value="1"/>
</dbReference>
<reference evidence="4" key="1">
    <citation type="journal article" date="2019" name="Int. J. Syst. Evol. Microbiol.">
        <title>The Global Catalogue of Microorganisms (GCM) 10K type strain sequencing project: providing services to taxonomists for standard genome sequencing and annotation.</title>
        <authorList>
            <consortium name="The Broad Institute Genomics Platform"/>
            <consortium name="The Broad Institute Genome Sequencing Center for Infectious Disease"/>
            <person name="Wu L."/>
            <person name="Ma J."/>
        </authorList>
    </citation>
    <scope>NUCLEOTIDE SEQUENCE [LARGE SCALE GENOMIC DNA]</scope>
    <source>
        <strain evidence="4">CCM 8904</strain>
    </source>
</reference>
<dbReference type="Proteomes" id="UP001596289">
    <property type="component" value="Unassembled WGS sequence"/>
</dbReference>
<dbReference type="RefSeq" id="WP_164509571.1">
    <property type="nucleotide sequence ID" value="NZ_JBHSSL010000095.1"/>
</dbReference>
<sequence length="705" mass="74744">MAQRIKCLGFLILCMGMTWLACLVAPQTANASVILATDPMWGTTANPWQTNPKMTNPGGIYKMTGTTISEGSYNYQFTYTGHLSDLVNFVAGTTSPALSKLSTHIYLPNLNLAQGQPNYDSSVVPQVTVADGTNISTSTKFTDVGLDDNKLSAADYYTRIEFNSGAMPSFNPGLSNLNDVVTITFKVKLSQPSNAGTAQVKINNSLSVIPVVSKAFYKDDVTGANLAPAVSFGAASTPLNEDGLLGAPVKQATALPITDYGGTKYRYDHYQKIVKAGSSAEPNIMSSGPATSLPGIASVDSASKTLNSYVFWYEPKDANITVNYVNQAGTIMKTEKAWAYNLGHIYKNGTTEEIAANLVTPAATMTYSGKTYQYADYSYTGDETDENAKTESGTDIAQLNKLTTQVGATAGHQVLTLGYNITTKTNVGVHYWNIDQQPTTVPTGIEMAADQATTNPTGLAFTKLSGDKDTAITGGTTDPIDTNGSGGVAAAKAPAGWYYVGYQYNNGSGSNKWVAYDPKTPSTSRFTGNFSDKDQGISFMYRQDSVLKMLLPDTLDFGTVLPGVASTNLQSTTGETSNSDSLMVAVQDSRENNSPSNQWLDPWQITVSGAPLTEVDHATAVDGATIKLTDGEILSPTDGVDLVSNFTLALNGTPQTVLTNTTAPGGSFPVASWANADVALNLPTTTVVAPGEYHSTLTWTLTSGY</sequence>
<evidence type="ECO:0000259" key="2">
    <source>
        <dbReference type="Pfam" id="PF13731"/>
    </source>
</evidence>
<keyword evidence="4" id="KW-1185">Reference proteome</keyword>
<gene>
    <name evidence="3" type="ORF">ACFQGP_11255</name>
</gene>
<comment type="caution">
    <text evidence="3">The sequence shown here is derived from an EMBL/GenBank/DDBJ whole genome shotgun (WGS) entry which is preliminary data.</text>
</comment>
<feature type="chain" id="PRO_5046911338" evidence="1">
    <location>
        <begin position="32"/>
        <end position="705"/>
    </location>
</feature>
<dbReference type="Pfam" id="PF13731">
    <property type="entry name" value="WxL"/>
    <property type="match status" value="1"/>
</dbReference>
<feature type="signal peptide" evidence="1">
    <location>
        <begin position="1"/>
        <end position="31"/>
    </location>
</feature>
<protein>
    <submittedName>
        <fullName evidence="3">WxL domain-containing protein</fullName>
    </submittedName>
</protein>
<proteinExistence type="predicted"/>
<feature type="domain" description="WxL" evidence="2">
    <location>
        <begin position="554"/>
        <end position="703"/>
    </location>
</feature>
<name>A0ABW1RG91_9LACO</name>
<dbReference type="InterPro" id="IPR027994">
    <property type="entry name" value="WxL_dom"/>
</dbReference>
<evidence type="ECO:0000313" key="4">
    <source>
        <dbReference type="Proteomes" id="UP001596289"/>
    </source>
</evidence>
<organism evidence="3 4">
    <name type="scientific">Loigolactobacillus jiayinensis</name>
    <dbReference type="NCBI Taxonomy" id="2486016"/>
    <lineage>
        <taxon>Bacteria</taxon>
        <taxon>Bacillati</taxon>
        <taxon>Bacillota</taxon>
        <taxon>Bacilli</taxon>
        <taxon>Lactobacillales</taxon>
        <taxon>Lactobacillaceae</taxon>
        <taxon>Loigolactobacillus</taxon>
    </lineage>
</organism>
<keyword evidence="1" id="KW-0732">Signal</keyword>
<evidence type="ECO:0000313" key="3">
    <source>
        <dbReference type="EMBL" id="MFC6171141.1"/>
    </source>
</evidence>